<name>A0A6J3LVE7_9PEZI</name>
<sequence length="168" mass="18993">MNETSYHLAGLKMFTSRHRLGTPSFFLPNNAPPRRISRMKFSAPGKIYLGKNRLQLMLRRRDIISWLQPSRLPKKERSSRKTTDFEERGARNVCNARFGALPPFNFIATNSHSCVNIAKSGCSARSFPQRLQMRDNRIPTLSGKKSVTGSSSCMSSGDCRPSDARKKQ</sequence>
<dbReference type="GeneID" id="54366721"/>
<keyword evidence="2" id="KW-1185">Reference proteome</keyword>
<dbReference type="RefSeq" id="XP_033456300.1">
    <property type="nucleotide sequence ID" value="XM_033608920.1"/>
</dbReference>
<dbReference type="AlphaFoldDB" id="A0A6J3LVE7"/>
<evidence type="ECO:0000313" key="3">
    <source>
        <dbReference type="RefSeq" id="XP_033456300.1"/>
    </source>
</evidence>
<reference evidence="3" key="1">
    <citation type="submission" date="2020-01" db="EMBL/GenBank/DDBJ databases">
        <authorList>
            <consortium name="DOE Joint Genome Institute"/>
            <person name="Haridas S."/>
            <person name="Albert R."/>
            <person name="Binder M."/>
            <person name="Bloem J."/>
            <person name="Labutti K."/>
            <person name="Salamov A."/>
            <person name="Andreopoulos B."/>
            <person name="Baker S.E."/>
            <person name="Barry K."/>
            <person name="Bills G."/>
            <person name="Bluhm B.H."/>
            <person name="Cannon C."/>
            <person name="Castanera R."/>
            <person name="Culley D.E."/>
            <person name="Daum C."/>
            <person name="Ezra D."/>
            <person name="Gonzalez J.B."/>
            <person name="Henrissat B."/>
            <person name="Kuo A."/>
            <person name="Liang C."/>
            <person name="Lipzen A."/>
            <person name="Lutzoni F."/>
            <person name="Magnuson J."/>
            <person name="Mondo S."/>
            <person name="Nolan M."/>
            <person name="Ohm R."/>
            <person name="Pangilinan J."/>
            <person name="Park H.-J."/>
            <person name="Ramirez L."/>
            <person name="Alfaro M."/>
            <person name="Sun H."/>
            <person name="Tritt A."/>
            <person name="Yoshinaga Y."/>
            <person name="Zwiers L.-H."/>
            <person name="Turgeon B.G."/>
            <person name="Goodwin S.B."/>
            <person name="Spatafora J.W."/>
            <person name="Crous P.W."/>
            <person name="Grigoriev I.V."/>
        </authorList>
    </citation>
    <scope>NUCLEOTIDE SEQUENCE</scope>
    <source>
        <strain evidence="3">CBS 342.82</strain>
    </source>
</reference>
<evidence type="ECO:0000313" key="2">
    <source>
        <dbReference type="Proteomes" id="UP000504637"/>
    </source>
</evidence>
<protein>
    <submittedName>
        <fullName evidence="3">Uncharacterized protein</fullName>
    </submittedName>
</protein>
<feature type="region of interest" description="Disordered" evidence="1">
    <location>
        <begin position="134"/>
        <end position="168"/>
    </location>
</feature>
<proteinExistence type="predicted"/>
<gene>
    <name evidence="3" type="ORF">K489DRAFT_78230</name>
</gene>
<evidence type="ECO:0000256" key="1">
    <source>
        <dbReference type="SAM" id="MobiDB-lite"/>
    </source>
</evidence>
<dbReference type="Proteomes" id="UP000504637">
    <property type="component" value="Unplaced"/>
</dbReference>
<reference evidence="3" key="3">
    <citation type="submission" date="2025-08" db="UniProtKB">
        <authorList>
            <consortium name="RefSeq"/>
        </authorList>
    </citation>
    <scope>IDENTIFICATION</scope>
    <source>
        <strain evidence="3">CBS 342.82</strain>
    </source>
</reference>
<reference evidence="3" key="2">
    <citation type="submission" date="2020-04" db="EMBL/GenBank/DDBJ databases">
        <authorList>
            <consortium name="NCBI Genome Project"/>
        </authorList>
    </citation>
    <scope>NUCLEOTIDE SEQUENCE</scope>
    <source>
        <strain evidence="3">CBS 342.82</strain>
    </source>
</reference>
<organism evidence="3">
    <name type="scientific">Dissoconium aciculare CBS 342.82</name>
    <dbReference type="NCBI Taxonomy" id="1314786"/>
    <lineage>
        <taxon>Eukaryota</taxon>
        <taxon>Fungi</taxon>
        <taxon>Dikarya</taxon>
        <taxon>Ascomycota</taxon>
        <taxon>Pezizomycotina</taxon>
        <taxon>Dothideomycetes</taxon>
        <taxon>Dothideomycetidae</taxon>
        <taxon>Mycosphaerellales</taxon>
        <taxon>Dissoconiaceae</taxon>
        <taxon>Dissoconium</taxon>
    </lineage>
</organism>
<feature type="compositionally biased region" description="Low complexity" evidence="1">
    <location>
        <begin position="146"/>
        <end position="159"/>
    </location>
</feature>
<accession>A0A6J3LVE7</accession>